<reference evidence="1" key="1">
    <citation type="submission" date="2023-05" db="EMBL/GenBank/DDBJ databases">
        <authorList>
            <person name="Zhang X."/>
        </authorList>
    </citation>
    <scope>NUCLEOTIDE SEQUENCE</scope>
    <source>
        <strain evidence="1">BD1B2-1</strain>
    </source>
</reference>
<sequence>MIIDKVYNTDNPLEWYLAYRTLYDQSSSSCLSNLIDVCLVLQGNKIYWQVSADGDNDAEAKLEDNRNTFVATVLEAKGYFIKDQTRWSRSNTGKAPGEIDIFIRDKNKRPLSIIEALNLDSLKEDYLKLHIDKLFKYDTTGLEHNFILVYVTAKKFDSFSTNYLNFIEKHIYKYSLMSVQEENYEYTDIKVFKATHLRNGKEIVLYHILLNLYH</sequence>
<dbReference type="EMBL" id="JASJOU010000008">
    <property type="protein sequence ID" value="MDJ1503499.1"/>
    <property type="molecule type" value="Genomic_DNA"/>
</dbReference>
<evidence type="ECO:0000313" key="1">
    <source>
        <dbReference type="EMBL" id="MDJ1503499.1"/>
    </source>
</evidence>
<dbReference type="RefSeq" id="WP_314514111.1">
    <property type="nucleotide sequence ID" value="NZ_JASJOU010000008.1"/>
</dbReference>
<keyword evidence="2" id="KW-1185">Reference proteome</keyword>
<evidence type="ECO:0000313" key="2">
    <source>
        <dbReference type="Proteomes" id="UP001232063"/>
    </source>
</evidence>
<gene>
    <name evidence="1" type="ORF">QNI22_22720</name>
</gene>
<proteinExistence type="predicted"/>
<name>A0AAE3R8P9_9BACT</name>
<protein>
    <submittedName>
        <fullName evidence="1">Uncharacterized protein</fullName>
    </submittedName>
</protein>
<dbReference type="Proteomes" id="UP001232063">
    <property type="component" value="Unassembled WGS sequence"/>
</dbReference>
<dbReference type="AlphaFoldDB" id="A0AAE3R8P9"/>
<accession>A0AAE3R8P9</accession>
<organism evidence="1 2">
    <name type="scientific">Xanthocytophaga agilis</name>
    <dbReference type="NCBI Taxonomy" id="3048010"/>
    <lineage>
        <taxon>Bacteria</taxon>
        <taxon>Pseudomonadati</taxon>
        <taxon>Bacteroidota</taxon>
        <taxon>Cytophagia</taxon>
        <taxon>Cytophagales</taxon>
        <taxon>Rhodocytophagaceae</taxon>
        <taxon>Xanthocytophaga</taxon>
    </lineage>
</organism>
<comment type="caution">
    <text evidence="1">The sequence shown here is derived from an EMBL/GenBank/DDBJ whole genome shotgun (WGS) entry which is preliminary data.</text>
</comment>